<evidence type="ECO:0000313" key="3">
    <source>
        <dbReference type="EMBL" id="CUH46625.1"/>
    </source>
</evidence>
<dbReference type="InterPro" id="IPR029058">
    <property type="entry name" value="AB_hydrolase_fold"/>
</dbReference>
<reference evidence="3 4" key="1">
    <citation type="submission" date="2015-09" db="EMBL/GenBank/DDBJ databases">
        <authorList>
            <consortium name="Swine Surveillance"/>
        </authorList>
    </citation>
    <scope>NUCLEOTIDE SEQUENCE [LARGE SCALE GENOMIC DNA]</scope>
    <source>
        <strain evidence="3 4">CECT 4292</strain>
    </source>
</reference>
<dbReference type="Proteomes" id="UP000050783">
    <property type="component" value="Unassembled WGS sequence"/>
</dbReference>
<name>A0A0P1EC14_9RHOB</name>
<evidence type="ECO:0000256" key="1">
    <source>
        <dbReference type="ARBA" id="ARBA00022801"/>
    </source>
</evidence>
<dbReference type="InterPro" id="IPR049492">
    <property type="entry name" value="BD-FAE-like_dom"/>
</dbReference>
<protein>
    <submittedName>
        <fullName evidence="3">Acetyl esterase</fullName>
    </submittedName>
</protein>
<dbReference type="STRING" id="81569.RUM4293_00017"/>
<evidence type="ECO:0000259" key="2">
    <source>
        <dbReference type="Pfam" id="PF20434"/>
    </source>
</evidence>
<dbReference type="PANTHER" id="PTHR48081:SF33">
    <property type="entry name" value="KYNURENINE FORMAMIDASE"/>
    <property type="match status" value="1"/>
</dbReference>
<dbReference type="OrthoDB" id="9771666at2"/>
<dbReference type="Gene3D" id="3.40.50.1820">
    <property type="entry name" value="alpha/beta hydrolase"/>
    <property type="match status" value="1"/>
</dbReference>
<dbReference type="EMBL" id="CYPU01000013">
    <property type="protein sequence ID" value="CUH46625.1"/>
    <property type="molecule type" value="Genomic_DNA"/>
</dbReference>
<organism evidence="3 4">
    <name type="scientific">Ruegeria atlantica</name>
    <dbReference type="NCBI Taxonomy" id="81569"/>
    <lineage>
        <taxon>Bacteria</taxon>
        <taxon>Pseudomonadati</taxon>
        <taxon>Pseudomonadota</taxon>
        <taxon>Alphaproteobacteria</taxon>
        <taxon>Rhodobacterales</taxon>
        <taxon>Roseobacteraceae</taxon>
        <taxon>Ruegeria</taxon>
    </lineage>
</organism>
<dbReference type="InterPro" id="IPR050300">
    <property type="entry name" value="GDXG_lipolytic_enzyme"/>
</dbReference>
<dbReference type="AlphaFoldDB" id="A0A0P1EC14"/>
<keyword evidence="1" id="KW-0378">Hydrolase</keyword>
<evidence type="ECO:0000313" key="4">
    <source>
        <dbReference type="Proteomes" id="UP000050783"/>
    </source>
</evidence>
<dbReference type="RefSeq" id="WP_058276404.1">
    <property type="nucleotide sequence ID" value="NZ_CYPU01000013.1"/>
</dbReference>
<dbReference type="Pfam" id="PF20434">
    <property type="entry name" value="BD-FAE"/>
    <property type="match status" value="1"/>
</dbReference>
<gene>
    <name evidence="3" type="ORF">RUA4292_00791</name>
</gene>
<dbReference type="PANTHER" id="PTHR48081">
    <property type="entry name" value="AB HYDROLASE SUPERFAMILY PROTEIN C4A8.06C"/>
    <property type="match status" value="1"/>
</dbReference>
<feature type="domain" description="BD-FAE-like" evidence="2">
    <location>
        <begin position="71"/>
        <end position="167"/>
    </location>
</feature>
<dbReference type="GeneID" id="55492071"/>
<sequence>MSDHLTYHTRFSADEFDAQYNLRAGRPDYEVTVIPSWSSNSESARASTDCSLDIRYGEGEKQKLDVFRCQDADAPTLVYVHGGYWQRGDKSVYSFIAPPFVASGINTVVIGYDLCPSVTITRISEEIREAIAFIWRNARDFGINPDRITVMGHSAGGHITQMMMATNWPAFRADLPTDLIKSGIPVSPLSYLEPVRLTEALNSGIRLTPEEAEAESPMTNHPPVTNAPQLVVVGGAETDEFHRQARMYVEKFGTADREVGLYIVPDADHFDELNVLVDQASPFFKHTCDMLHGKGPQS</sequence>
<dbReference type="GO" id="GO:0016787">
    <property type="term" value="F:hydrolase activity"/>
    <property type="evidence" value="ECO:0007669"/>
    <property type="project" value="UniProtKB-KW"/>
</dbReference>
<accession>A0A0P1EC14</accession>
<proteinExistence type="predicted"/>
<dbReference type="SUPFAM" id="SSF53474">
    <property type="entry name" value="alpha/beta-Hydrolases"/>
    <property type="match status" value="1"/>
</dbReference>